<dbReference type="InterPro" id="IPR000014">
    <property type="entry name" value="PAS"/>
</dbReference>
<dbReference type="NCBIfam" id="TIGR00229">
    <property type="entry name" value="sensory_box"/>
    <property type="match status" value="1"/>
</dbReference>
<gene>
    <name evidence="2" type="ORF">S01H4_23694</name>
</gene>
<reference evidence="2" key="1">
    <citation type="journal article" date="2014" name="Front. Microbiol.">
        <title>High frequency of phylogenetically diverse reductive dehalogenase-homologous genes in deep subseafloor sedimentary metagenomes.</title>
        <authorList>
            <person name="Kawai M."/>
            <person name="Futagami T."/>
            <person name="Toyoda A."/>
            <person name="Takaki Y."/>
            <person name="Nishi S."/>
            <person name="Hori S."/>
            <person name="Arai W."/>
            <person name="Tsubouchi T."/>
            <person name="Morono Y."/>
            <person name="Uchiyama I."/>
            <person name="Ito T."/>
            <person name="Fujiyama A."/>
            <person name="Inagaki F."/>
            <person name="Takami H."/>
        </authorList>
    </citation>
    <scope>NUCLEOTIDE SEQUENCE</scope>
    <source>
        <strain evidence="2">Expedition CK06-06</strain>
    </source>
</reference>
<dbReference type="AlphaFoldDB" id="X1AD70"/>
<dbReference type="SUPFAM" id="SSF55785">
    <property type="entry name" value="PYP-like sensor domain (PAS domain)"/>
    <property type="match status" value="1"/>
</dbReference>
<name>X1AD70_9ZZZZ</name>
<dbReference type="InterPro" id="IPR013767">
    <property type="entry name" value="PAS_fold"/>
</dbReference>
<accession>X1AD70</accession>
<comment type="caution">
    <text evidence="2">The sequence shown here is derived from an EMBL/GenBank/DDBJ whole genome shotgun (WGS) entry which is preliminary data.</text>
</comment>
<dbReference type="CDD" id="cd00130">
    <property type="entry name" value="PAS"/>
    <property type="match status" value="1"/>
</dbReference>
<dbReference type="EMBL" id="BART01011032">
    <property type="protein sequence ID" value="GAG79899.1"/>
    <property type="molecule type" value="Genomic_DNA"/>
</dbReference>
<organism evidence="2">
    <name type="scientific">marine sediment metagenome</name>
    <dbReference type="NCBI Taxonomy" id="412755"/>
    <lineage>
        <taxon>unclassified sequences</taxon>
        <taxon>metagenomes</taxon>
        <taxon>ecological metagenomes</taxon>
    </lineage>
</organism>
<dbReference type="Gene3D" id="3.30.450.20">
    <property type="entry name" value="PAS domain"/>
    <property type="match status" value="1"/>
</dbReference>
<dbReference type="SMART" id="SM00091">
    <property type="entry name" value="PAS"/>
    <property type="match status" value="1"/>
</dbReference>
<feature type="non-terminal residue" evidence="2">
    <location>
        <position position="1"/>
    </location>
</feature>
<evidence type="ECO:0000259" key="1">
    <source>
        <dbReference type="PROSITE" id="PS50112"/>
    </source>
</evidence>
<feature type="domain" description="PAS" evidence="1">
    <location>
        <begin position="56"/>
        <end position="125"/>
    </location>
</feature>
<sequence length="172" mass="20848">NNDVHQAVQFMKLGAMDYIYKDNNYLSAFQEALEKDCTLLQKEKIQKKFERQLRGEEEKFKKLVENTKEGILVLQDHQIKYTNPVIIKNSGYKKEELFDKNFLHFVFHEDRRFVEEIYQYYLENENPEKTNWSKEFRLVFKDNKIHWVDFNAFSDLSFDIMTDNTLINSRPI</sequence>
<proteinExistence type="predicted"/>
<dbReference type="Pfam" id="PF00989">
    <property type="entry name" value="PAS"/>
    <property type="match status" value="1"/>
</dbReference>
<dbReference type="InterPro" id="IPR035965">
    <property type="entry name" value="PAS-like_dom_sf"/>
</dbReference>
<protein>
    <recommendedName>
        <fullName evidence="1">PAS domain-containing protein</fullName>
    </recommendedName>
</protein>
<dbReference type="GO" id="GO:0006355">
    <property type="term" value="P:regulation of DNA-templated transcription"/>
    <property type="evidence" value="ECO:0007669"/>
    <property type="project" value="InterPro"/>
</dbReference>
<evidence type="ECO:0000313" key="2">
    <source>
        <dbReference type="EMBL" id="GAG79899.1"/>
    </source>
</evidence>
<dbReference type="PROSITE" id="PS50112">
    <property type="entry name" value="PAS"/>
    <property type="match status" value="1"/>
</dbReference>